<gene>
    <name evidence="2" type="ORF">EJ05DRAFT_514372</name>
</gene>
<keyword evidence="1" id="KW-0732">Signal</keyword>
<keyword evidence="3" id="KW-1185">Reference proteome</keyword>
<evidence type="ECO:0000256" key="1">
    <source>
        <dbReference type="SAM" id="SignalP"/>
    </source>
</evidence>
<reference evidence="2" key="1">
    <citation type="journal article" date="2020" name="Stud. Mycol.">
        <title>101 Dothideomycetes genomes: a test case for predicting lifestyles and emergence of pathogens.</title>
        <authorList>
            <person name="Haridas S."/>
            <person name="Albert R."/>
            <person name="Binder M."/>
            <person name="Bloem J."/>
            <person name="Labutti K."/>
            <person name="Salamov A."/>
            <person name="Andreopoulos B."/>
            <person name="Baker S."/>
            <person name="Barry K."/>
            <person name="Bills G."/>
            <person name="Bluhm B."/>
            <person name="Cannon C."/>
            <person name="Castanera R."/>
            <person name="Culley D."/>
            <person name="Daum C."/>
            <person name="Ezra D."/>
            <person name="Gonzalez J."/>
            <person name="Henrissat B."/>
            <person name="Kuo A."/>
            <person name="Liang C."/>
            <person name="Lipzen A."/>
            <person name="Lutzoni F."/>
            <person name="Magnuson J."/>
            <person name="Mondo S."/>
            <person name="Nolan M."/>
            <person name="Ohm R."/>
            <person name="Pangilinan J."/>
            <person name="Park H.-J."/>
            <person name="Ramirez L."/>
            <person name="Alfaro M."/>
            <person name="Sun H."/>
            <person name="Tritt A."/>
            <person name="Yoshinaga Y."/>
            <person name="Zwiers L.-H."/>
            <person name="Turgeon B."/>
            <person name="Goodwin S."/>
            <person name="Spatafora J."/>
            <person name="Crous P."/>
            <person name="Grigoriev I."/>
        </authorList>
    </citation>
    <scope>NUCLEOTIDE SEQUENCE</scope>
    <source>
        <strain evidence="2">CBS 121739</strain>
    </source>
</reference>
<protein>
    <submittedName>
        <fullName evidence="2">Uncharacterized protein</fullName>
    </submittedName>
</protein>
<dbReference type="EMBL" id="ML996582">
    <property type="protein sequence ID" value="KAF2753875.1"/>
    <property type="molecule type" value="Genomic_DNA"/>
</dbReference>
<evidence type="ECO:0000313" key="2">
    <source>
        <dbReference type="EMBL" id="KAF2753875.1"/>
    </source>
</evidence>
<sequence length="186" mass="19938">MRFPAIQVFAAAAAILHCSVAGPLSSPAAAQCNAQRRIEIAKEAVYAIQKPTAAESTAAYEALAFSPDARIIINPNEIGDIPVSLERQTSIGFLAIIYQIVTDVHTDKYLNIDDTHSFFNVTGDLGLLHKIPVPAHVFFDVFLTYTLVPCALQVVHVYAQVPSDVLGVFVDIATGVSPTPRPPVLG</sequence>
<name>A0A6A6VUP4_9PEZI</name>
<dbReference type="Proteomes" id="UP000799437">
    <property type="component" value="Unassembled WGS sequence"/>
</dbReference>
<accession>A0A6A6VUP4</accession>
<feature type="signal peptide" evidence="1">
    <location>
        <begin position="1"/>
        <end position="21"/>
    </location>
</feature>
<dbReference type="GeneID" id="54489577"/>
<feature type="chain" id="PRO_5025632290" evidence="1">
    <location>
        <begin position="22"/>
        <end position="186"/>
    </location>
</feature>
<dbReference type="RefSeq" id="XP_033596326.1">
    <property type="nucleotide sequence ID" value="XM_033748523.1"/>
</dbReference>
<evidence type="ECO:0000313" key="3">
    <source>
        <dbReference type="Proteomes" id="UP000799437"/>
    </source>
</evidence>
<proteinExistence type="predicted"/>
<organism evidence="2 3">
    <name type="scientific">Pseudovirgaria hyperparasitica</name>
    <dbReference type="NCBI Taxonomy" id="470096"/>
    <lineage>
        <taxon>Eukaryota</taxon>
        <taxon>Fungi</taxon>
        <taxon>Dikarya</taxon>
        <taxon>Ascomycota</taxon>
        <taxon>Pezizomycotina</taxon>
        <taxon>Dothideomycetes</taxon>
        <taxon>Dothideomycetes incertae sedis</taxon>
        <taxon>Acrospermales</taxon>
        <taxon>Acrospermaceae</taxon>
        <taxon>Pseudovirgaria</taxon>
    </lineage>
</organism>
<dbReference type="AlphaFoldDB" id="A0A6A6VUP4"/>